<accession>A0A6C0NCQ2</accession>
<proteinExistence type="predicted"/>
<sequence>MKNIGYYFSMYFKGVFNSFELAKNHYKNIFEKMEKARVNVGSEVIQQKFEEALLKMPITNIELIPYRTEKKPNQMELESSKISANAIIEKIIQDQHTIVILRSYDTEKGYNWKNLLKEICEEKNIDFKSQIEPSIYIFVNPQNGSISKQNIKPANSNNSLKTIDQVIEELNRKINLSNFENELDSIIESNNKR</sequence>
<organism evidence="1">
    <name type="scientific">Staphylococcus aureus</name>
    <dbReference type="NCBI Taxonomy" id="1280"/>
    <lineage>
        <taxon>Bacteria</taxon>
        <taxon>Bacillati</taxon>
        <taxon>Bacillota</taxon>
        <taxon>Bacilli</taxon>
        <taxon>Bacillales</taxon>
        <taxon>Staphylococcaceae</taxon>
        <taxon>Staphylococcus</taxon>
    </lineage>
</organism>
<dbReference type="EMBL" id="MN220716">
    <property type="protein sequence ID" value="QHW08616.1"/>
    <property type="molecule type" value="Genomic_DNA"/>
</dbReference>
<name>A0A6C0NCQ2_STAAU</name>
<reference evidence="1" key="1">
    <citation type="journal article" date="2019" name="J. Antimicrob. Chemother.">
        <title>A novel SCCmec type V variant in porcine MRSA ST398 from China.</title>
        <authorList>
            <person name="Ji X."/>
            <person name="Kruger H."/>
            <person name="Fessler A.T."/>
            <person name="Liu J."/>
            <person name="Zeng Z."/>
            <person name="Wang Y."/>
            <person name="Wu C."/>
            <person name="Schwarz S."/>
        </authorList>
    </citation>
    <scope>NUCLEOTIDE SEQUENCE</scope>
    <source>
        <strain evidence="1">SHP6P021P</strain>
    </source>
</reference>
<protein>
    <submittedName>
        <fullName evidence="1">Uncharacterized protein</fullName>
    </submittedName>
</protein>
<dbReference type="AlphaFoldDB" id="A0A6C0NCQ2"/>
<evidence type="ECO:0000313" key="1">
    <source>
        <dbReference type="EMBL" id="QHW08616.1"/>
    </source>
</evidence>